<dbReference type="GO" id="GO:0005737">
    <property type="term" value="C:cytoplasm"/>
    <property type="evidence" value="ECO:0007669"/>
    <property type="project" value="UniProtKB-SubCell"/>
</dbReference>
<dbReference type="Pfam" id="PF13742">
    <property type="entry name" value="tRNA_anti_2"/>
    <property type="match status" value="1"/>
</dbReference>
<evidence type="ECO:0000256" key="2">
    <source>
        <dbReference type="ARBA" id="ARBA00022722"/>
    </source>
</evidence>
<dbReference type="Pfam" id="PF02601">
    <property type="entry name" value="Exonuc_VII_L"/>
    <property type="match status" value="1"/>
</dbReference>
<reference evidence="10 11" key="1">
    <citation type="submission" date="2020-08" db="EMBL/GenBank/DDBJ databases">
        <title>Acidobacteriota in marine sediments use diverse sulfur dissimilation pathways.</title>
        <authorList>
            <person name="Wasmund K."/>
        </authorList>
    </citation>
    <scope>NUCLEOTIDE SEQUENCE [LARGE SCALE GENOMIC DNA]</scope>
    <source>
        <strain evidence="10">MAG AM3-A</strain>
    </source>
</reference>
<dbReference type="InterPro" id="IPR003753">
    <property type="entry name" value="Exonuc_VII_L"/>
</dbReference>
<evidence type="ECO:0000256" key="3">
    <source>
        <dbReference type="ARBA" id="ARBA00022801"/>
    </source>
</evidence>
<dbReference type="PANTHER" id="PTHR30008">
    <property type="entry name" value="EXODEOXYRIBONUCLEASE 7 LARGE SUBUNIT"/>
    <property type="match status" value="1"/>
</dbReference>
<organism evidence="10 11">
    <name type="scientific">Candidatus Sulfomarinibacter kjeldsenii</name>
    <dbReference type="NCBI Taxonomy" id="2885994"/>
    <lineage>
        <taxon>Bacteria</taxon>
        <taxon>Pseudomonadati</taxon>
        <taxon>Acidobacteriota</taxon>
        <taxon>Thermoanaerobaculia</taxon>
        <taxon>Thermoanaerobaculales</taxon>
        <taxon>Candidatus Sulfomarinibacteraceae</taxon>
        <taxon>Candidatus Sulfomarinibacter</taxon>
    </lineage>
</organism>
<dbReference type="GO" id="GO:0003676">
    <property type="term" value="F:nucleic acid binding"/>
    <property type="evidence" value="ECO:0007669"/>
    <property type="project" value="InterPro"/>
</dbReference>
<evidence type="ECO:0000256" key="6">
    <source>
        <dbReference type="RuleBase" id="RU004355"/>
    </source>
</evidence>
<comment type="subunit">
    <text evidence="5">Heterooligomer composed of large and small subunits.</text>
</comment>
<dbReference type="PANTHER" id="PTHR30008:SF0">
    <property type="entry name" value="EXODEOXYRIBONUCLEASE 7 LARGE SUBUNIT"/>
    <property type="match status" value="1"/>
</dbReference>
<evidence type="ECO:0000313" key="11">
    <source>
        <dbReference type="Proteomes" id="UP000598633"/>
    </source>
</evidence>
<evidence type="ECO:0000259" key="8">
    <source>
        <dbReference type="Pfam" id="PF02601"/>
    </source>
</evidence>
<dbReference type="InterPro" id="IPR025824">
    <property type="entry name" value="OB-fold_nuc-bd_dom"/>
</dbReference>
<evidence type="ECO:0000259" key="9">
    <source>
        <dbReference type="Pfam" id="PF13742"/>
    </source>
</evidence>
<dbReference type="GO" id="GO:0006308">
    <property type="term" value="P:DNA catabolic process"/>
    <property type="evidence" value="ECO:0007669"/>
    <property type="project" value="UniProtKB-UniRule"/>
</dbReference>
<comment type="function">
    <text evidence="5">Bidirectionally degrades single-stranded DNA into large acid-insoluble oligonucleotides, which are then degraded further into small acid-soluble oligonucleotides.</text>
</comment>
<evidence type="ECO:0000256" key="5">
    <source>
        <dbReference type="HAMAP-Rule" id="MF_00378"/>
    </source>
</evidence>
<evidence type="ECO:0000313" key="10">
    <source>
        <dbReference type="EMBL" id="MBD3871056.1"/>
    </source>
</evidence>
<feature type="domain" description="Exonuclease VII large subunit C-terminal" evidence="8">
    <location>
        <begin position="122"/>
        <end position="434"/>
    </location>
</feature>
<gene>
    <name evidence="5 10" type="primary">xseA</name>
    <name evidence="10" type="ORF">IFJ97_06845</name>
</gene>
<comment type="catalytic activity">
    <reaction evidence="5 6">
        <text>Exonucleolytic cleavage in either 5'- to 3'- or 3'- to 5'-direction to yield nucleoside 5'-phosphates.</text>
        <dbReference type="EC" id="3.1.11.6"/>
    </reaction>
</comment>
<keyword evidence="3 5" id="KW-0378">Hydrolase</keyword>
<dbReference type="Proteomes" id="UP000598633">
    <property type="component" value="Unassembled WGS sequence"/>
</dbReference>
<evidence type="ECO:0000256" key="7">
    <source>
        <dbReference type="SAM" id="MobiDB-lite"/>
    </source>
</evidence>
<proteinExistence type="inferred from homology"/>
<evidence type="ECO:0000256" key="4">
    <source>
        <dbReference type="ARBA" id="ARBA00022839"/>
    </source>
</evidence>
<comment type="caution">
    <text evidence="10">The sequence shown here is derived from an EMBL/GenBank/DDBJ whole genome shotgun (WGS) entry which is preliminary data.</text>
</comment>
<name>A0A8J7C5P2_9BACT</name>
<feature type="domain" description="OB-fold nucleic acid binding" evidence="9">
    <location>
        <begin position="6"/>
        <end position="99"/>
    </location>
</feature>
<feature type="region of interest" description="Disordered" evidence="7">
    <location>
        <begin position="445"/>
        <end position="476"/>
    </location>
</feature>
<accession>A0A8J7C5P2</accession>
<dbReference type="InterPro" id="IPR020579">
    <property type="entry name" value="Exonuc_VII_lsu_C"/>
</dbReference>
<dbReference type="HAMAP" id="MF_00378">
    <property type="entry name" value="Exonuc_7_L"/>
    <property type="match status" value="1"/>
</dbReference>
<feature type="compositionally biased region" description="Acidic residues" evidence="7">
    <location>
        <begin position="464"/>
        <end position="476"/>
    </location>
</feature>
<comment type="similarity">
    <text evidence="5 6">Belongs to the XseA family.</text>
</comment>
<protein>
    <recommendedName>
        <fullName evidence="5">Exodeoxyribonuclease 7 large subunit</fullName>
        <ecNumber evidence="5">3.1.11.6</ecNumber>
    </recommendedName>
    <alternativeName>
        <fullName evidence="5">Exodeoxyribonuclease VII large subunit</fullName>
        <shortName evidence="5">Exonuclease VII large subunit</shortName>
    </alternativeName>
</protein>
<dbReference type="AlphaFoldDB" id="A0A8J7C5P2"/>
<evidence type="ECO:0000256" key="1">
    <source>
        <dbReference type="ARBA" id="ARBA00022490"/>
    </source>
</evidence>
<keyword evidence="4 5" id="KW-0269">Exonuclease</keyword>
<sequence length="476" mass="51670">MNDRVFTVAALIAEVNTLLEQGFSGVRVEGEVTNASTSGRGHFYFSLKDDSAAIDCVMWSSRARRLKFELEDGLAALASGSLTIYPQRGRFQMVVDKIEPQGVGALQLAFEQLKKRLEAEGLFATERKQSLPALPNRVGIVTSATGAALQDMLKILRRSPNLEVFIAPAMVQGEGAGAEIAAAIKRLIESNRVKLIIVARGGGSLEDLWAFNEEQVARAIAASPVPIISGVGHEVDFTIADFVADIRATTPTQAAELVVSRLEEQERRLVDARTLLLRDIDRKVALARTRLAGLAGSSGLARVPQRVQFLRARLQRALRLGPALRRVFAAAEARLENAARSLHHLPARIAAGGHRRLLVSRREQLAQLMGARIAQLRSRVTAGARALDHLGPTKVLDRGYSITRIEGSDKPLRDAARIQPGQALITRLARGEVRSLVRNATISRSVERRDPASQPSLFETVEPTGEEPGDQGAGDD</sequence>
<dbReference type="EC" id="3.1.11.6" evidence="5"/>
<keyword evidence="1 5" id="KW-0963">Cytoplasm</keyword>
<dbReference type="GO" id="GO:0008855">
    <property type="term" value="F:exodeoxyribonuclease VII activity"/>
    <property type="evidence" value="ECO:0007669"/>
    <property type="project" value="UniProtKB-UniRule"/>
</dbReference>
<dbReference type="EMBL" id="JACXWA010000111">
    <property type="protein sequence ID" value="MBD3871056.1"/>
    <property type="molecule type" value="Genomic_DNA"/>
</dbReference>
<dbReference type="CDD" id="cd04489">
    <property type="entry name" value="ExoVII_LU_OBF"/>
    <property type="match status" value="1"/>
</dbReference>
<comment type="subcellular location">
    <subcellularLocation>
        <location evidence="5 6">Cytoplasm</location>
    </subcellularLocation>
</comment>
<dbReference type="GO" id="GO:0009318">
    <property type="term" value="C:exodeoxyribonuclease VII complex"/>
    <property type="evidence" value="ECO:0007669"/>
    <property type="project" value="UniProtKB-UniRule"/>
</dbReference>
<dbReference type="NCBIfam" id="TIGR00237">
    <property type="entry name" value="xseA"/>
    <property type="match status" value="1"/>
</dbReference>
<keyword evidence="2 5" id="KW-0540">Nuclease</keyword>